<dbReference type="Proteomes" id="UP000177925">
    <property type="component" value="Unassembled WGS sequence"/>
</dbReference>
<dbReference type="AlphaFoldDB" id="A0A1F6TBD4"/>
<dbReference type="EMBL" id="MFSS01000091">
    <property type="protein sequence ID" value="OGI42389.1"/>
    <property type="molecule type" value="Genomic_DNA"/>
</dbReference>
<feature type="region of interest" description="Disordered" evidence="1">
    <location>
        <begin position="86"/>
        <end position="109"/>
    </location>
</feature>
<reference evidence="2 3" key="1">
    <citation type="journal article" date="2016" name="Nat. Commun.">
        <title>Thousands of microbial genomes shed light on interconnected biogeochemical processes in an aquifer system.</title>
        <authorList>
            <person name="Anantharaman K."/>
            <person name="Brown C.T."/>
            <person name="Hug L.A."/>
            <person name="Sharon I."/>
            <person name="Castelle C.J."/>
            <person name="Probst A.J."/>
            <person name="Thomas B.C."/>
            <person name="Singh A."/>
            <person name="Wilkins M.J."/>
            <person name="Karaoz U."/>
            <person name="Brodie E.L."/>
            <person name="Williams K.H."/>
            <person name="Hubbard S.S."/>
            <person name="Banfield J.F."/>
        </authorList>
    </citation>
    <scope>NUCLEOTIDE SEQUENCE [LARGE SCALE GENOMIC DNA]</scope>
</reference>
<protein>
    <submittedName>
        <fullName evidence="2">Uncharacterized protein</fullName>
    </submittedName>
</protein>
<sequence length="225" mass="24450">MLSGRAELDTRGVQVLEGAAVLKGDQPVGRRASIEGAVGIRADRAAGMQPAQHIAVLAEGDVLVGQDGAKDIRLAAVQGIRREQLDQQGRLSGQGHAARRQNDIDTGTLGVDERRHVDGTVIPGQQIMNAVLCGTCRRVSGFFPRSGRGFEIGIHARPEPAREVMYVVVMPADDTQRLHIAPLVKLPERWHESKQPPADGYGDKCQRRDDDSGQFVHVGLWTGFR</sequence>
<accession>A0A1F6TBD4</accession>
<evidence type="ECO:0000313" key="2">
    <source>
        <dbReference type="EMBL" id="OGI42389.1"/>
    </source>
</evidence>
<comment type="caution">
    <text evidence="2">The sequence shown here is derived from an EMBL/GenBank/DDBJ whole genome shotgun (WGS) entry which is preliminary data.</text>
</comment>
<evidence type="ECO:0000256" key="1">
    <source>
        <dbReference type="SAM" id="MobiDB-lite"/>
    </source>
</evidence>
<proteinExistence type="predicted"/>
<gene>
    <name evidence="2" type="ORF">A2150_04690</name>
</gene>
<evidence type="ECO:0000313" key="3">
    <source>
        <dbReference type="Proteomes" id="UP000177925"/>
    </source>
</evidence>
<organism evidence="2 3">
    <name type="scientific">Candidatus Muproteobacteria bacterium RBG_16_64_11</name>
    <dbReference type="NCBI Taxonomy" id="1817758"/>
    <lineage>
        <taxon>Bacteria</taxon>
        <taxon>Pseudomonadati</taxon>
        <taxon>Pseudomonadota</taxon>
        <taxon>Candidatus Muproteobacteria</taxon>
    </lineage>
</organism>
<dbReference type="STRING" id="1817758.A2150_04690"/>
<name>A0A1F6TBD4_9PROT</name>